<evidence type="ECO:0000256" key="1">
    <source>
        <dbReference type="SAM" id="SignalP"/>
    </source>
</evidence>
<feature type="signal peptide" evidence="1">
    <location>
        <begin position="1"/>
        <end position="33"/>
    </location>
</feature>
<name>A0A2S4W294_9BASI</name>
<evidence type="ECO:0000313" key="2">
    <source>
        <dbReference type="EMBL" id="POW15839.1"/>
    </source>
</evidence>
<dbReference type="VEuPathDB" id="FungiDB:PSTT_01782"/>
<keyword evidence="3" id="KW-1185">Reference proteome</keyword>
<organism evidence="2 3">
    <name type="scientific">Puccinia striiformis</name>
    <dbReference type="NCBI Taxonomy" id="27350"/>
    <lineage>
        <taxon>Eukaryota</taxon>
        <taxon>Fungi</taxon>
        <taxon>Dikarya</taxon>
        <taxon>Basidiomycota</taxon>
        <taxon>Pucciniomycotina</taxon>
        <taxon>Pucciniomycetes</taxon>
        <taxon>Pucciniales</taxon>
        <taxon>Pucciniaceae</taxon>
        <taxon>Puccinia</taxon>
    </lineage>
</organism>
<dbReference type="AlphaFoldDB" id="A0A2S4W294"/>
<dbReference type="EMBL" id="PKSL01000010">
    <property type="protein sequence ID" value="POW15839.1"/>
    <property type="molecule type" value="Genomic_DNA"/>
</dbReference>
<sequence>MELPIPFNKQIMRFSSFFNICALLLIQSEVTYSTFVCNDNSIENAKVGICLRKINRTTDPNDKSLPVLDKNDVLVIAATRRSEDHFTCKDLPIGQGGVEGRYCCNLPKPKTIDAYSQATINAFCITRDAPKKTTRR</sequence>
<feature type="chain" id="PRO_5015745374" evidence="1">
    <location>
        <begin position="34"/>
        <end position="136"/>
    </location>
</feature>
<proteinExistence type="predicted"/>
<protein>
    <submittedName>
        <fullName evidence="2">Uncharacterized protein</fullName>
    </submittedName>
</protein>
<accession>A0A2S4W294</accession>
<keyword evidence="1" id="KW-0732">Signal</keyword>
<gene>
    <name evidence="2" type="ORF">PSTT_01782</name>
</gene>
<dbReference type="VEuPathDB" id="FungiDB:PSHT_14614"/>
<evidence type="ECO:0000313" key="3">
    <source>
        <dbReference type="Proteomes" id="UP000239156"/>
    </source>
</evidence>
<dbReference type="Proteomes" id="UP000239156">
    <property type="component" value="Unassembled WGS sequence"/>
</dbReference>
<reference evidence="2" key="1">
    <citation type="submission" date="2017-12" db="EMBL/GenBank/DDBJ databases">
        <title>Gene loss provides genomic basis for host adaptation in cereal stripe rust fungi.</title>
        <authorList>
            <person name="Xia C."/>
        </authorList>
    </citation>
    <scope>NUCLEOTIDE SEQUENCE [LARGE SCALE GENOMIC DNA]</scope>
    <source>
        <strain evidence="2">93-210</strain>
    </source>
</reference>
<comment type="caution">
    <text evidence="2">The sequence shown here is derived from an EMBL/GenBank/DDBJ whole genome shotgun (WGS) entry which is preliminary data.</text>
</comment>